<proteinExistence type="predicted"/>
<dbReference type="Pfam" id="PF13986">
    <property type="entry name" value="DUF4224"/>
    <property type="match status" value="1"/>
</dbReference>
<name>A0AAD2Z4W3_YEREN</name>
<evidence type="ECO:0000313" key="3">
    <source>
        <dbReference type="EMBL" id="ELI8102396.1"/>
    </source>
</evidence>
<comment type="caution">
    <text evidence="3">The sequence shown here is derived from an EMBL/GenBank/DDBJ whole genome shotgun (WGS) entry which is preliminary data.</text>
</comment>
<feature type="domain" description="DUF4224" evidence="2">
    <location>
        <begin position="10"/>
        <end position="37"/>
    </location>
</feature>
<evidence type="ECO:0000256" key="1">
    <source>
        <dbReference type="SAM" id="MobiDB-lite"/>
    </source>
</evidence>
<sequence length="78" mass="9133">MRLQRLNRKLLTRIELEEITEFVQPRKQCECLHENGIFLSCRKMLDPAPPGDPLSSRQLIQVESDEQPDYGSPTQRPR</sequence>
<dbReference type="InterPro" id="IPR025319">
    <property type="entry name" value="DUF4224"/>
</dbReference>
<dbReference type="Proteomes" id="UP001182355">
    <property type="component" value="Unassembled WGS sequence"/>
</dbReference>
<accession>A0AAD2Z4W3</accession>
<protein>
    <submittedName>
        <fullName evidence="3">DUF4224 domain-containing protein</fullName>
    </submittedName>
</protein>
<reference evidence="3" key="1">
    <citation type="submission" date="2023-02" db="EMBL/GenBank/DDBJ databases">
        <authorList>
            <person name="Ashton P.M."/>
            <person name="Dallman T."/>
            <person name="Nair S."/>
            <person name="De Pinna E."/>
            <person name="Peters T."/>
            <person name="Grant K."/>
        </authorList>
    </citation>
    <scope>NUCLEOTIDE SEQUENCE</scope>
    <source>
        <strain evidence="3">01103883</strain>
    </source>
</reference>
<gene>
    <name evidence="3" type="ORF">RSF11_002095</name>
</gene>
<evidence type="ECO:0000259" key="2">
    <source>
        <dbReference type="Pfam" id="PF13986"/>
    </source>
</evidence>
<organism evidence="3 4">
    <name type="scientific">Yersinia enterocolitica</name>
    <dbReference type="NCBI Taxonomy" id="630"/>
    <lineage>
        <taxon>Bacteria</taxon>
        <taxon>Pseudomonadati</taxon>
        <taxon>Pseudomonadota</taxon>
        <taxon>Gammaproteobacteria</taxon>
        <taxon>Enterobacterales</taxon>
        <taxon>Yersiniaceae</taxon>
        <taxon>Yersinia</taxon>
    </lineage>
</organism>
<dbReference type="RefSeq" id="WP_072092698.1">
    <property type="nucleotide sequence ID" value="NZ_CTRB01000010.1"/>
</dbReference>
<evidence type="ECO:0000313" key="4">
    <source>
        <dbReference type="Proteomes" id="UP001182355"/>
    </source>
</evidence>
<dbReference type="EMBL" id="ABNAVX010000009">
    <property type="protein sequence ID" value="ELI8102396.1"/>
    <property type="molecule type" value="Genomic_DNA"/>
</dbReference>
<feature type="region of interest" description="Disordered" evidence="1">
    <location>
        <begin position="47"/>
        <end position="78"/>
    </location>
</feature>
<dbReference type="AlphaFoldDB" id="A0AAD2Z4W3"/>